<evidence type="ECO:0000313" key="2">
    <source>
        <dbReference type="EMBL" id="EHO52495.1"/>
    </source>
</evidence>
<dbReference type="AlphaFoldDB" id="H1LEE8"/>
<proteinExistence type="predicted"/>
<organism evidence="2 3">
    <name type="scientific">Lentilactobacillus kisonensis F0435</name>
    <dbReference type="NCBI Taxonomy" id="797516"/>
    <lineage>
        <taxon>Bacteria</taxon>
        <taxon>Bacillati</taxon>
        <taxon>Bacillota</taxon>
        <taxon>Bacilli</taxon>
        <taxon>Lactobacillales</taxon>
        <taxon>Lactobacillaceae</taxon>
        <taxon>Lentilactobacillus</taxon>
    </lineage>
</organism>
<protein>
    <submittedName>
        <fullName evidence="2">Uncharacterized protein</fullName>
    </submittedName>
</protein>
<comment type="caution">
    <text evidence="2">The sequence shown here is derived from an EMBL/GenBank/DDBJ whole genome shotgun (WGS) entry which is preliminary data.</text>
</comment>
<name>H1LEE8_9LACO</name>
<keyword evidence="1" id="KW-1133">Transmembrane helix</keyword>
<gene>
    <name evidence="2" type="ORF">HMPREF9104_00974</name>
</gene>
<evidence type="ECO:0000313" key="3">
    <source>
        <dbReference type="Proteomes" id="UP000005025"/>
    </source>
</evidence>
<keyword evidence="1" id="KW-0812">Transmembrane</keyword>
<dbReference type="Proteomes" id="UP000005025">
    <property type="component" value="Unassembled WGS sequence"/>
</dbReference>
<reference evidence="2 3" key="1">
    <citation type="submission" date="2011-09" db="EMBL/GenBank/DDBJ databases">
        <authorList>
            <person name="Weinstock G."/>
            <person name="Sodergren E."/>
            <person name="Clifton S."/>
            <person name="Fulton L."/>
            <person name="Fulton B."/>
            <person name="Courtney L."/>
            <person name="Fronick C."/>
            <person name="Harrison M."/>
            <person name="Strong C."/>
            <person name="Farmer C."/>
            <person name="Delahaunty K."/>
            <person name="Markovic C."/>
            <person name="Hall O."/>
            <person name="Minx P."/>
            <person name="Tomlinson C."/>
            <person name="Mitreva M."/>
            <person name="Hou S."/>
            <person name="Chen J."/>
            <person name="Wollam A."/>
            <person name="Pepin K.H."/>
            <person name="Johnson M."/>
            <person name="Bhonagiri V."/>
            <person name="Zhang X."/>
            <person name="Suruliraj S."/>
            <person name="Warren W."/>
            <person name="Chinwalla A."/>
            <person name="Mardis E.R."/>
            <person name="Wilson R.K."/>
        </authorList>
    </citation>
    <scope>NUCLEOTIDE SEQUENCE [LARGE SCALE GENOMIC DNA]</scope>
    <source>
        <strain evidence="2 3">F0435</strain>
    </source>
</reference>
<keyword evidence="1" id="KW-0472">Membrane</keyword>
<sequence>MGIINYLDTHYGEMACLCQLIELHNHSKFKNDCAALLNFGIISQFMWTDALTTLIILASM</sequence>
<dbReference type="EMBL" id="AGRJ01000098">
    <property type="protein sequence ID" value="EHO52495.1"/>
    <property type="molecule type" value="Genomic_DNA"/>
</dbReference>
<feature type="transmembrane region" description="Helical" evidence="1">
    <location>
        <begin position="35"/>
        <end position="58"/>
    </location>
</feature>
<dbReference type="HOGENOM" id="CLU_2935769_0_0_9"/>
<evidence type="ECO:0000256" key="1">
    <source>
        <dbReference type="SAM" id="Phobius"/>
    </source>
</evidence>
<accession>H1LEE8</accession>
<dbReference type="STRING" id="797516.HMPREF9104_00974"/>